<dbReference type="PANTHER" id="PTHR33393">
    <property type="entry name" value="POLYGLUTAMINE SYNTHESIS ACCESSORY PROTEIN RV0574C-RELATED"/>
    <property type="match status" value="1"/>
</dbReference>
<comment type="similarity">
    <text evidence="1">Belongs to the CapA family.</text>
</comment>
<dbReference type="OrthoDB" id="9810718at2"/>
<evidence type="ECO:0000313" key="4">
    <source>
        <dbReference type="Proteomes" id="UP000235507"/>
    </source>
</evidence>
<dbReference type="InterPro" id="IPR019079">
    <property type="entry name" value="Capsule_synth_CapA"/>
</dbReference>
<feature type="non-terminal residue" evidence="3">
    <location>
        <position position="1"/>
    </location>
</feature>
<dbReference type="PANTHER" id="PTHR33393:SF11">
    <property type="entry name" value="POLYGLUTAMINE SYNTHESIS ACCESSORY PROTEIN RV0574C-RELATED"/>
    <property type="match status" value="1"/>
</dbReference>
<organism evidence="3 4">
    <name type="scientific">Mesorhizobium intechi</name>
    <dbReference type="NCBI Taxonomy" id="537601"/>
    <lineage>
        <taxon>Bacteria</taxon>
        <taxon>Pseudomonadati</taxon>
        <taxon>Pseudomonadota</taxon>
        <taxon>Alphaproteobacteria</taxon>
        <taxon>Hyphomicrobiales</taxon>
        <taxon>Phyllobacteriaceae</taxon>
        <taxon>Mesorhizobium</taxon>
    </lineage>
</organism>
<dbReference type="AlphaFoldDB" id="A0A8T9AJ22"/>
<evidence type="ECO:0000259" key="2">
    <source>
        <dbReference type="Pfam" id="PF09587"/>
    </source>
</evidence>
<evidence type="ECO:0000256" key="1">
    <source>
        <dbReference type="ARBA" id="ARBA00005662"/>
    </source>
</evidence>
<dbReference type="EMBL" id="PNOT02000309">
    <property type="protein sequence ID" value="TSE03417.1"/>
    <property type="molecule type" value="Genomic_DNA"/>
</dbReference>
<comment type="caution">
    <text evidence="3">The sequence shown here is derived from an EMBL/GenBank/DDBJ whole genome shotgun (WGS) entry which is preliminary data.</text>
</comment>
<dbReference type="InterPro" id="IPR052169">
    <property type="entry name" value="CW_Biosynth-Accessory"/>
</dbReference>
<dbReference type="Pfam" id="PF09587">
    <property type="entry name" value="PGA_cap"/>
    <property type="match status" value="1"/>
</dbReference>
<protein>
    <submittedName>
        <fullName evidence="3">CapA family protein</fullName>
    </submittedName>
</protein>
<dbReference type="Proteomes" id="UP000235507">
    <property type="component" value="Unassembled WGS sequence"/>
</dbReference>
<dbReference type="SUPFAM" id="SSF56300">
    <property type="entry name" value="Metallo-dependent phosphatases"/>
    <property type="match status" value="1"/>
</dbReference>
<feature type="domain" description="Capsule synthesis protein CapA" evidence="2">
    <location>
        <begin position="10"/>
        <end position="64"/>
    </location>
</feature>
<dbReference type="InterPro" id="IPR029052">
    <property type="entry name" value="Metallo-depent_PP-like"/>
</dbReference>
<dbReference type="RefSeq" id="WP_143977004.1">
    <property type="nucleotide sequence ID" value="NZ_PNOT02000309.1"/>
</dbReference>
<name>A0A8T9AJ22_9HYPH</name>
<accession>A0A8T9AJ22</accession>
<reference evidence="3" key="1">
    <citation type="submission" date="2019-07" db="EMBL/GenBank/DDBJ databases">
        <title>Mesorhizobum intechiensis sp. nov. isolated from nodules of Lotus tenuis growing in lowlands of the Flooding Pampa, Argentina.</title>
        <authorList>
            <person name="Estrella M.J."/>
            <person name="Torres Tejerizo G.A."/>
            <person name="Cumpa Velazquez L.M."/>
            <person name="Fontana F."/>
            <person name="Hansen L."/>
            <person name="Pistorio M."/>
            <person name="Sannazzaro A.I."/>
        </authorList>
    </citation>
    <scope>NUCLEOTIDE SEQUENCE</scope>
    <source>
        <strain evidence="3">BD68</strain>
    </source>
</reference>
<gene>
    <name evidence="3" type="ORF">C1D09_026405</name>
</gene>
<keyword evidence="4" id="KW-1185">Reference proteome</keyword>
<proteinExistence type="inferred from homology"/>
<sequence length="192" mass="21554">CIATNHGHEPGEWCQEPLEYEQSFARRLIDSGADAYIVHGPHILRGIEIYKGRPIFYSLGNFFCQDLRSPAGADMFDLFGKDPRINTDAEVTIDHLANGFPTAEGRVGPQSAAIFYESVVAISRFEHNQLAELRLYPIELRRSQRFADRGVPRPAPVPLGREILNRLQELSAPFGTRIDIENDVGVIKLKPL</sequence>
<evidence type="ECO:0000313" key="3">
    <source>
        <dbReference type="EMBL" id="TSE03417.1"/>
    </source>
</evidence>